<name>A0A3B0ZRB8_9ZZZZ</name>
<dbReference type="Gene3D" id="1.10.3210.10">
    <property type="entry name" value="Hypothetical protein af1432"/>
    <property type="match status" value="1"/>
</dbReference>
<dbReference type="SUPFAM" id="SSF141868">
    <property type="entry name" value="EAL domain-like"/>
    <property type="match status" value="1"/>
</dbReference>
<evidence type="ECO:0000313" key="3">
    <source>
        <dbReference type="EMBL" id="VAW90633.1"/>
    </source>
</evidence>
<dbReference type="AlphaFoldDB" id="A0A3B0ZRB8"/>
<gene>
    <name evidence="3" type="ORF">MNBD_GAMMA21-1922</name>
</gene>
<dbReference type="PANTHER" id="PTHR33525:SF4">
    <property type="entry name" value="CYCLIC DI-GMP PHOSPHODIESTERASE CDGJ"/>
    <property type="match status" value="1"/>
</dbReference>
<dbReference type="PROSITE" id="PS51833">
    <property type="entry name" value="HDOD"/>
    <property type="match status" value="1"/>
</dbReference>
<dbReference type="Gene3D" id="3.20.20.450">
    <property type="entry name" value="EAL domain"/>
    <property type="match status" value="1"/>
</dbReference>
<organism evidence="3">
    <name type="scientific">hydrothermal vent metagenome</name>
    <dbReference type="NCBI Taxonomy" id="652676"/>
    <lineage>
        <taxon>unclassified sequences</taxon>
        <taxon>metagenomes</taxon>
        <taxon>ecological metagenomes</taxon>
    </lineage>
</organism>
<dbReference type="InterPro" id="IPR013976">
    <property type="entry name" value="HDOD"/>
</dbReference>
<reference evidence="3" key="1">
    <citation type="submission" date="2018-06" db="EMBL/GenBank/DDBJ databases">
        <authorList>
            <person name="Zhirakovskaya E."/>
        </authorList>
    </citation>
    <scope>NUCLEOTIDE SEQUENCE</scope>
</reference>
<sequence>YTIALDDFIFHPHLTPLVEIADIIKIDLMALDDEQLRQHVEDLSKYPVKLLAEKVETQEEYQKCLDYGFDYFQGYFFCKPDVLSGKQTPANRLALLNLLSKISNPDIDIEQIETLIMQDVTLSFRLLRYINSSHYAMENEVSSIKHAIMLLGIETVRSITYLIVITSIDDKPFELFVTALIRAHMCELIASEIDQANQSPTYFMVGLFSVMDAIMDQPMVDVLAQLPLTAEIRDALLEYQGTLGQALQASISYERGEWDNIDASIVTADNISEIYLQALTWCKNFLDTLDALQAA</sequence>
<protein>
    <submittedName>
        <fullName evidence="3">Predicted signal transduction protein</fullName>
    </submittedName>
</protein>
<dbReference type="InterPro" id="IPR035919">
    <property type="entry name" value="EAL_sf"/>
</dbReference>
<dbReference type="PANTHER" id="PTHR33525">
    <property type="match status" value="1"/>
</dbReference>
<evidence type="ECO:0000259" key="1">
    <source>
        <dbReference type="PROSITE" id="PS50883"/>
    </source>
</evidence>
<evidence type="ECO:0000259" key="2">
    <source>
        <dbReference type="PROSITE" id="PS51833"/>
    </source>
</evidence>
<dbReference type="PROSITE" id="PS50883">
    <property type="entry name" value="EAL"/>
    <property type="match status" value="1"/>
</dbReference>
<feature type="domain" description="HDOD" evidence="2">
    <location>
        <begin position="88"/>
        <end position="274"/>
    </location>
</feature>
<accession>A0A3B0ZRB8</accession>
<dbReference type="InterPro" id="IPR052340">
    <property type="entry name" value="RNase_Y/CdgJ"/>
</dbReference>
<dbReference type="EMBL" id="UOFR01000002">
    <property type="protein sequence ID" value="VAW90633.1"/>
    <property type="molecule type" value="Genomic_DNA"/>
</dbReference>
<dbReference type="SUPFAM" id="SSF109604">
    <property type="entry name" value="HD-domain/PDEase-like"/>
    <property type="match status" value="1"/>
</dbReference>
<proteinExistence type="predicted"/>
<dbReference type="InterPro" id="IPR001633">
    <property type="entry name" value="EAL_dom"/>
</dbReference>
<feature type="domain" description="EAL" evidence="1">
    <location>
        <begin position="1"/>
        <end position="94"/>
    </location>
</feature>
<feature type="non-terminal residue" evidence="3">
    <location>
        <position position="1"/>
    </location>
</feature>
<dbReference type="Pfam" id="PF08668">
    <property type="entry name" value="HDOD"/>
    <property type="match status" value="1"/>
</dbReference>